<dbReference type="EMBL" id="GBRH01206612">
    <property type="protein sequence ID" value="JAD91283.1"/>
    <property type="molecule type" value="Transcribed_RNA"/>
</dbReference>
<organism evidence="1">
    <name type="scientific">Arundo donax</name>
    <name type="common">Giant reed</name>
    <name type="synonym">Donax arundinaceus</name>
    <dbReference type="NCBI Taxonomy" id="35708"/>
    <lineage>
        <taxon>Eukaryota</taxon>
        <taxon>Viridiplantae</taxon>
        <taxon>Streptophyta</taxon>
        <taxon>Embryophyta</taxon>
        <taxon>Tracheophyta</taxon>
        <taxon>Spermatophyta</taxon>
        <taxon>Magnoliopsida</taxon>
        <taxon>Liliopsida</taxon>
        <taxon>Poales</taxon>
        <taxon>Poaceae</taxon>
        <taxon>PACMAD clade</taxon>
        <taxon>Arundinoideae</taxon>
        <taxon>Arundineae</taxon>
        <taxon>Arundo</taxon>
    </lineage>
</organism>
<proteinExistence type="predicted"/>
<reference evidence="1" key="2">
    <citation type="journal article" date="2015" name="Data Brief">
        <title>Shoot transcriptome of the giant reed, Arundo donax.</title>
        <authorList>
            <person name="Barrero R.A."/>
            <person name="Guerrero F.D."/>
            <person name="Moolhuijzen P."/>
            <person name="Goolsby J.A."/>
            <person name="Tidwell J."/>
            <person name="Bellgard S.E."/>
            <person name="Bellgard M.I."/>
        </authorList>
    </citation>
    <scope>NUCLEOTIDE SEQUENCE</scope>
    <source>
        <tissue evidence="1">Shoot tissue taken approximately 20 cm above the soil surface</tissue>
    </source>
</reference>
<sequence length="93" mass="10303">MITSPLYSHTKVPGCIKSSVLTPHPVSVERNTSSRCFMPRCVTRFAQVAGHPHREPHSYTTGLPITRVPSSLYTGPPVFFLSHLHLEPQPVAQ</sequence>
<reference evidence="1" key="1">
    <citation type="submission" date="2014-09" db="EMBL/GenBank/DDBJ databases">
        <authorList>
            <person name="Magalhaes I.L.F."/>
            <person name="Oliveira U."/>
            <person name="Santos F.R."/>
            <person name="Vidigal T.H.D.A."/>
            <person name="Brescovit A.D."/>
            <person name="Santos A.J."/>
        </authorList>
    </citation>
    <scope>NUCLEOTIDE SEQUENCE</scope>
    <source>
        <tissue evidence="1">Shoot tissue taken approximately 20 cm above the soil surface</tissue>
    </source>
</reference>
<name>A0A0A9DX54_ARUDO</name>
<dbReference type="AlphaFoldDB" id="A0A0A9DX54"/>
<evidence type="ECO:0000313" key="1">
    <source>
        <dbReference type="EMBL" id="JAD91283.1"/>
    </source>
</evidence>
<accession>A0A0A9DX54</accession>
<protein>
    <submittedName>
        <fullName evidence="1">Uncharacterized protein</fullName>
    </submittedName>
</protein>